<organism evidence="1 2">
    <name type="scientific">Boletus edulis BED1</name>
    <dbReference type="NCBI Taxonomy" id="1328754"/>
    <lineage>
        <taxon>Eukaryota</taxon>
        <taxon>Fungi</taxon>
        <taxon>Dikarya</taxon>
        <taxon>Basidiomycota</taxon>
        <taxon>Agaricomycotina</taxon>
        <taxon>Agaricomycetes</taxon>
        <taxon>Agaricomycetidae</taxon>
        <taxon>Boletales</taxon>
        <taxon>Boletineae</taxon>
        <taxon>Boletaceae</taxon>
        <taxon>Boletoideae</taxon>
        <taxon>Boletus</taxon>
    </lineage>
</organism>
<dbReference type="Pfam" id="PF20414">
    <property type="entry name" value="DUF6698"/>
    <property type="match status" value="1"/>
</dbReference>
<dbReference type="Proteomes" id="UP001194468">
    <property type="component" value="Unassembled WGS sequence"/>
</dbReference>
<evidence type="ECO:0000313" key="1">
    <source>
        <dbReference type="EMBL" id="KAF8439330.1"/>
    </source>
</evidence>
<dbReference type="EMBL" id="WHUW01000014">
    <property type="protein sequence ID" value="KAF8439330.1"/>
    <property type="molecule type" value="Genomic_DNA"/>
</dbReference>
<evidence type="ECO:0000313" key="2">
    <source>
        <dbReference type="Proteomes" id="UP001194468"/>
    </source>
</evidence>
<proteinExistence type="predicted"/>
<dbReference type="InterPro" id="IPR046521">
    <property type="entry name" value="DUF6698"/>
</dbReference>
<sequence length="231" mass="26617">MQLAQVQGGADSARADDASTLKGEVIYWVAANSERIDLQLSPRSKRDRGLSHDLTGRLLCPVDYDWTDNRVRTSIREYDPDFRVTAFSWPRFLYKGDTYNLNEPSKGLFQSDILVKSFKCIFTSPSSARRHDGGDEAIHFKGPNPRHRSHVAALLRMKSVHPRAIAYIAVQVRFALSCADSWALEDEDFNYETFYYNIVDYFEAPGSPEKAFEIKTLLLWWNRYVRPRVVK</sequence>
<protein>
    <submittedName>
        <fullName evidence="1">Uncharacterized protein</fullName>
    </submittedName>
</protein>
<comment type="caution">
    <text evidence="1">The sequence shown here is derived from an EMBL/GenBank/DDBJ whole genome shotgun (WGS) entry which is preliminary data.</text>
</comment>
<name>A0AAD4BTX7_BOLED</name>
<dbReference type="AlphaFoldDB" id="A0AAD4BTX7"/>
<reference evidence="1" key="1">
    <citation type="submission" date="2019-10" db="EMBL/GenBank/DDBJ databases">
        <authorList>
            <consortium name="DOE Joint Genome Institute"/>
            <person name="Kuo A."/>
            <person name="Miyauchi S."/>
            <person name="Kiss E."/>
            <person name="Drula E."/>
            <person name="Kohler A."/>
            <person name="Sanchez-Garcia M."/>
            <person name="Andreopoulos B."/>
            <person name="Barry K.W."/>
            <person name="Bonito G."/>
            <person name="Buee M."/>
            <person name="Carver A."/>
            <person name="Chen C."/>
            <person name="Cichocki N."/>
            <person name="Clum A."/>
            <person name="Culley D."/>
            <person name="Crous P.W."/>
            <person name="Fauchery L."/>
            <person name="Girlanda M."/>
            <person name="Hayes R."/>
            <person name="Keri Z."/>
            <person name="LaButti K."/>
            <person name="Lipzen A."/>
            <person name="Lombard V."/>
            <person name="Magnuson J."/>
            <person name="Maillard F."/>
            <person name="Morin E."/>
            <person name="Murat C."/>
            <person name="Nolan M."/>
            <person name="Ohm R."/>
            <person name="Pangilinan J."/>
            <person name="Pereira M."/>
            <person name="Perotto S."/>
            <person name="Peter M."/>
            <person name="Riley R."/>
            <person name="Sitrit Y."/>
            <person name="Stielow B."/>
            <person name="Szollosi G."/>
            <person name="Zifcakova L."/>
            <person name="Stursova M."/>
            <person name="Spatafora J.W."/>
            <person name="Tedersoo L."/>
            <person name="Vaario L.-M."/>
            <person name="Yamada A."/>
            <person name="Yan M."/>
            <person name="Wang P."/>
            <person name="Xu J."/>
            <person name="Bruns T."/>
            <person name="Baldrian P."/>
            <person name="Vilgalys R."/>
            <person name="Henrissat B."/>
            <person name="Grigoriev I.V."/>
            <person name="Hibbett D."/>
            <person name="Nagy L.G."/>
            <person name="Martin F.M."/>
        </authorList>
    </citation>
    <scope>NUCLEOTIDE SEQUENCE</scope>
    <source>
        <strain evidence="1">BED1</strain>
    </source>
</reference>
<reference evidence="1" key="2">
    <citation type="journal article" date="2020" name="Nat. Commun.">
        <title>Large-scale genome sequencing of mycorrhizal fungi provides insights into the early evolution of symbiotic traits.</title>
        <authorList>
            <person name="Miyauchi S."/>
            <person name="Kiss E."/>
            <person name="Kuo A."/>
            <person name="Drula E."/>
            <person name="Kohler A."/>
            <person name="Sanchez-Garcia M."/>
            <person name="Morin E."/>
            <person name="Andreopoulos B."/>
            <person name="Barry K.W."/>
            <person name="Bonito G."/>
            <person name="Buee M."/>
            <person name="Carver A."/>
            <person name="Chen C."/>
            <person name="Cichocki N."/>
            <person name="Clum A."/>
            <person name="Culley D."/>
            <person name="Crous P.W."/>
            <person name="Fauchery L."/>
            <person name="Girlanda M."/>
            <person name="Hayes R.D."/>
            <person name="Keri Z."/>
            <person name="LaButti K."/>
            <person name="Lipzen A."/>
            <person name="Lombard V."/>
            <person name="Magnuson J."/>
            <person name="Maillard F."/>
            <person name="Murat C."/>
            <person name="Nolan M."/>
            <person name="Ohm R.A."/>
            <person name="Pangilinan J."/>
            <person name="Pereira M.F."/>
            <person name="Perotto S."/>
            <person name="Peter M."/>
            <person name="Pfister S."/>
            <person name="Riley R."/>
            <person name="Sitrit Y."/>
            <person name="Stielow J.B."/>
            <person name="Szollosi G."/>
            <person name="Zifcakova L."/>
            <person name="Stursova M."/>
            <person name="Spatafora J.W."/>
            <person name="Tedersoo L."/>
            <person name="Vaario L.M."/>
            <person name="Yamada A."/>
            <person name="Yan M."/>
            <person name="Wang P."/>
            <person name="Xu J."/>
            <person name="Bruns T."/>
            <person name="Baldrian P."/>
            <person name="Vilgalys R."/>
            <person name="Dunand C."/>
            <person name="Henrissat B."/>
            <person name="Grigoriev I.V."/>
            <person name="Hibbett D."/>
            <person name="Nagy L.G."/>
            <person name="Martin F.M."/>
        </authorList>
    </citation>
    <scope>NUCLEOTIDE SEQUENCE</scope>
    <source>
        <strain evidence="1">BED1</strain>
    </source>
</reference>
<keyword evidence="2" id="KW-1185">Reference proteome</keyword>
<accession>A0AAD4BTX7</accession>
<gene>
    <name evidence="1" type="ORF">L210DRAFT_3402264</name>
</gene>